<protein>
    <recommendedName>
        <fullName evidence="1">Lipid/polyisoprenoid-binding YceI-like domain-containing protein</fullName>
    </recommendedName>
</protein>
<accession>A0A2H0M053</accession>
<dbReference type="PANTHER" id="PTHR34406">
    <property type="entry name" value="PROTEIN YCEI"/>
    <property type="match status" value="1"/>
</dbReference>
<dbReference type="SMART" id="SM00867">
    <property type="entry name" value="YceI"/>
    <property type="match status" value="1"/>
</dbReference>
<feature type="domain" description="Lipid/polyisoprenoid-binding YceI-like" evidence="1">
    <location>
        <begin position="25"/>
        <end position="194"/>
    </location>
</feature>
<evidence type="ECO:0000313" key="2">
    <source>
        <dbReference type="EMBL" id="PIQ90017.1"/>
    </source>
</evidence>
<evidence type="ECO:0000313" key="3">
    <source>
        <dbReference type="Proteomes" id="UP000229641"/>
    </source>
</evidence>
<proteinExistence type="predicted"/>
<evidence type="ECO:0000259" key="1">
    <source>
        <dbReference type="SMART" id="SM00867"/>
    </source>
</evidence>
<dbReference type="AlphaFoldDB" id="A0A2H0M053"/>
<reference evidence="2 3" key="1">
    <citation type="submission" date="2017-09" db="EMBL/GenBank/DDBJ databases">
        <title>Depth-based differentiation of microbial function through sediment-hosted aquifers and enrichment of novel symbionts in the deep terrestrial subsurface.</title>
        <authorList>
            <person name="Probst A.J."/>
            <person name="Ladd B."/>
            <person name="Jarett J.K."/>
            <person name="Geller-Mcgrath D.E."/>
            <person name="Sieber C.M."/>
            <person name="Emerson J.B."/>
            <person name="Anantharaman K."/>
            <person name="Thomas B.C."/>
            <person name="Malmstrom R."/>
            <person name="Stieglmeier M."/>
            <person name="Klingl A."/>
            <person name="Woyke T."/>
            <person name="Ryan C.M."/>
            <person name="Banfield J.F."/>
        </authorList>
    </citation>
    <scope>NUCLEOTIDE SEQUENCE [LARGE SCALE GENOMIC DNA]</scope>
    <source>
        <strain evidence="2">CG11_big_fil_rev_8_21_14_0_20_42_13</strain>
    </source>
</reference>
<sequence length="197" mass="21856">MKKIIFLAGVFSLAFLGQGVWANEIYNLDNAHSNVGFKIRHLGISDVKGKFDKFDGKLVFSGNELVSLEGAVDVNSINTAEPKRDEHLKSDDFFSVEKFPAMKFRSTKITQNGDKISVVGELTIRDVTKIVILNGEWRGFADIEMNEMSVHKTGLVLETEINRKDFGLAFNALNGVGQAIVADKVFMTIELEGNLQN</sequence>
<dbReference type="EMBL" id="PCWA01000006">
    <property type="protein sequence ID" value="PIQ90017.1"/>
    <property type="molecule type" value="Genomic_DNA"/>
</dbReference>
<dbReference type="Pfam" id="PF04264">
    <property type="entry name" value="YceI"/>
    <property type="match status" value="1"/>
</dbReference>
<dbReference type="Proteomes" id="UP000229641">
    <property type="component" value="Unassembled WGS sequence"/>
</dbReference>
<dbReference type="InterPro" id="IPR007372">
    <property type="entry name" value="Lipid/polyisoprenoid-bd_YceI"/>
</dbReference>
<dbReference type="Gene3D" id="2.40.128.110">
    <property type="entry name" value="Lipid/polyisoprenoid-binding, YceI-like"/>
    <property type="match status" value="1"/>
</dbReference>
<name>A0A2H0M053_9BACT</name>
<gene>
    <name evidence="2" type="ORF">COV72_00095</name>
</gene>
<comment type="caution">
    <text evidence="2">The sequence shown here is derived from an EMBL/GenBank/DDBJ whole genome shotgun (WGS) entry which is preliminary data.</text>
</comment>
<organism evidence="2 3">
    <name type="scientific">Candidatus Ghiorseimicrobium undicola</name>
    <dbReference type="NCBI Taxonomy" id="1974746"/>
    <lineage>
        <taxon>Bacteria</taxon>
        <taxon>Pseudomonadati</taxon>
        <taxon>Candidatus Omnitrophota</taxon>
        <taxon>Candidatus Ghiorseimicrobium</taxon>
    </lineage>
</organism>
<dbReference type="PANTHER" id="PTHR34406:SF1">
    <property type="entry name" value="PROTEIN YCEI"/>
    <property type="match status" value="1"/>
</dbReference>
<dbReference type="SUPFAM" id="SSF101874">
    <property type="entry name" value="YceI-like"/>
    <property type="match status" value="1"/>
</dbReference>
<dbReference type="InterPro" id="IPR036761">
    <property type="entry name" value="TTHA0802/YceI-like_sf"/>
</dbReference>